<gene>
    <name evidence="1" type="ORF">WN944_010061</name>
</gene>
<sequence>MGLNGRILHFVIKPIVSRPMDTISQLGSVHIQGHKLHESTRQFERLLLKWATSCETLRSLTEHGKVENKSVRIVSRQVLLGVSPSDRQWKKGAATASYSPDLMPLAPAFTKSPINLHLFVALDLTLCICLEPADHYIFSL</sequence>
<evidence type="ECO:0000313" key="1">
    <source>
        <dbReference type="EMBL" id="KAK9221634.1"/>
    </source>
</evidence>
<keyword evidence="2" id="KW-1185">Reference proteome</keyword>
<dbReference type="Proteomes" id="UP001428341">
    <property type="component" value="Unassembled WGS sequence"/>
</dbReference>
<name>A0AAP0MSX0_9ROSI</name>
<dbReference type="AlphaFoldDB" id="A0AAP0MSX0"/>
<accession>A0AAP0MSX0</accession>
<proteinExistence type="predicted"/>
<dbReference type="EMBL" id="JBCGBO010000002">
    <property type="protein sequence ID" value="KAK9221634.1"/>
    <property type="molecule type" value="Genomic_DNA"/>
</dbReference>
<organism evidence="1 2">
    <name type="scientific">Citrus x changshan-huyou</name>
    <dbReference type="NCBI Taxonomy" id="2935761"/>
    <lineage>
        <taxon>Eukaryota</taxon>
        <taxon>Viridiplantae</taxon>
        <taxon>Streptophyta</taxon>
        <taxon>Embryophyta</taxon>
        <taxon>Tracheophyta</taxon>
        <taxon>Spermatophyta</taxon>
        <taxon>Magnoliopsida</taxon>
        <taxon>eudicotyledons</taxon>
        <taxon>Gunneridae</taxon>
        <taxon>Pentapetalae</taxon>
        <taxon>rosids</taxon>
        <taxon>malvids</taxon>
        <taxon>Sapindales</taxon>
        <taxon>Rutaceae</taxon>
        <taxon>Aurantioideae</taxon>
        <taxon>Citrus</taxon>
    </lineage>
</organism>
<reference evidence="1 2" key="1">
    <citation type="submission" date="2024-05" db="EMBL/GenBank/DDBJ databases">
        <title>Haplotype-resolved chromosome-level genome assembly of Huyou (Citrus changshanensis).</title>
        <authorList>
            <person name="Miao C."/>
            <person name="Chen W."/>
            <person name="Wu Y."/>
            <person name="Wang L."/>
            <person name="Zhao S."/>
            <person name="Grierson D."/>
            <person name="Xu C."/>
            <person name="Chen K."/>
        </authorList>
    </citation>
    <scope>NUCLEOTIDE SEQUENCE [LARGE SCALE GENOMIC DNA]</scope>
    <source>
        <strain evidence="1">01-14</strain>
        <tissue evidence="1">Leaf</tissue>
    </source>
</reference>
<evidence type="ECO:0000313" key="2">
    <source>
        <dbReference type="Proteomes" id="UP001428341"/>
    </source>
</evidence>
<comment type="caution">
    <text evidence="1">The sequence shown here is derived from an EMBL/GenBank/DDBJ whole genome shotgun (WGS) entry which is preliminary data.</text>
</comment>
<protein>
    <submittedName>
        <fullName evidence="1">Uncharacterized protein</fullName>
    </submittedName>
</protein>